<evidence type="ECO:0000259" key="17">
    <source>
        <dbReference type="Pfam" id="PF02233"/>
    </source>
</evidence>
<organism evidence="18 19">
    <name type="scientific">Nonomuraea composti</name>
    <dbReference type="NCBI Taxonomy" id="2720023"/>
    <lineage>
        <taxon>Bacteria</taxon>
        <taxon>Bacillati</taxon>
        <taxon>Actinomycetota</taxon>
        <taxon>Actinomycetes</taxon>
        <taxon>Streptosporangiales</taxon>
        <taxon>Streptosporangiaceae</taxon>
        <taxon>Nonomuraea</taxon>
    </lineage>
</organism>
<feature type="transmembrane region" description="Helical" evidence="16">
    <location>
        <begin position="37"/>
        <end position="57"/>
    </location>
</feature>
<dbReference type="Pfam" id="PF02233">
    <property type="entry name" value="PNTB"/>
    <property type="match status" value="1"/>
</dbReference>
<evidence type="ECO:0000256" key="15">
    <source>
        <dbReference type="PIRNR" id="PIRNR000204"/>
    </source>
</evidence>
<feature type="domain" description="NADP transhydrogenase beta-like" evidence="17">
    <location>
        <begin position="9"/>
        <end position="460"/>
    </location>
</feature>
<dbReference type="EMBL" id="JAATEP010000002">
    <property type="protein sequence ID" value="NJP88741.1"/>
    <property type="molecule type" value="Genomic_DNA"/>
</dbReference>
<evidence type="ECO:0000256" key="12">
    <source>
        <dbReference type="ARBA" id="ARBA00023027"/>
    </source>
</evidence>
<comment type="subcellular location">
    <subcellularLocation>
        <location evidence="2">Cell inner membrane</location>
        <topology evidence="2">Multi-pass membrane protein</topology>
    </subcellularLocation>
</comment>
<sequence length="467" mass="46907">MNGFDLVIRLVYLAVAACFVLGLHLMNSPVTARRGNLLSAAAMAAGVAATAVVLVHAATVRPWAWAALAAGAALGSGAGLLLARRVRMTAMPQLVSLFNAVGGGAAALIGVHDVALHVFGTPGASLPVVLDVLIGAVTFSGSLVAAGKLQGVVPSRPILFPGARALTAVLVLAMAGASILLLTGNGGLVAFAVLAVAALAFGVSMVAPIGGADMPVVISLLNAFTGTAVAMAGFALGNGVLITAGALVGASGTILTKLMADAMNRSLTAIIAGGFGTGDDKPVEGPAGQGRVRSLSADDAAIQLAYATRVVVIPGYGLAAAQAQHQLHELAQLLEQRGVRVSYAVHPVAGRMPGHMNVLLAEAGVPYPQLADMEDANAAMPQTDVALVVGANDVVNPAARRPGTAVSGMPIIDADRAKSVIVIKRSMGHGYAGIDNELYTDPRTGMYFADAKRALGEITAAVKVLVG</sequence>
<dbReference type="InterPro" id="IPR029035">
    <property type="entry name" value="DHS-like_NAD/FAD-binding_dom"/>
</dbReference>
<dbReference type="InterPro" id="IPR012136">
    <property type="entry name" value="NADH_DH_b"/>
</dbReference>
<evidence type="ECO:0000313" key="18">
    <source>
        <dbReference type="EMBL" id="NJP88741.1"/>
    </source>
</evidence>
<evidence type="ECO:0000256" key="9">
    <source>
        <dbReference type="ARBA" id="ARBA00022857"/>
    </source>
</evidence>
<feature type="transmembrane region" description="Helical" evidence="16">
    <location>
        <begin position="240"/>
        <end position="260"/>
    </location>
</feature>
<evidence type="ECO:0000256" key="8">
    <source>
        <dbReference type="ARBA" id="ARBA00022692"/>
    </source>
</evidence>
<evidence type="ECO:0000256" key="16">
    <source>
        <dbReference type="SAM" id="Phobius"/>
    </source>
</evidence>
<feature type="transmembrane region" description="Helical" evidence="16">
    <location>
        <begin position="94"/>
        <end position="112"/>
    </location>
</feature>
<evidence type="ECO:0000256" key="7">
    <source>
        <dbReference type="ARBA" id="ARBA00022519"/>
    </source>
</evidence>
<dbReference type="EC" id="7.1.1.1" evidence="4 15"/>
<feature type="transmembrane region" description="Helical" evidence="16">
    <location>
        <begin position="158"/>
        <end position="182"/>
    </location>
</feature>
<keyword evidence="19" id="KW-1185">Reference proteome</keyword>
<proteinExistence type="inferred from homology"/>
<dbReference type="RefSeq" id="WP_168007073.1">
    <property type="nucleotide sequence ID" value="NZ_JAATEP010000002.1"/>
</dbReference>
<evidence type="ECO:0000256" key="4">
    <source>
        <dbReference type="ARBA" id="ARBA00012943"/>
    </source>
</evidence>
<dbReference type="PANTHER" id="PTHR44758">
    <property type="entry name" value="NAD(P) TRANSHYDROGENASE SUBUNIT BETA"/>
    <property type="match status" value="1"/>
</dbReference>
<dbReference type="SUPFAM" id="SSF52467">
    <property type="entry name" value="DHS-like NAD/FAD-binding domain"/>
    <property type="match status" value="1"/>
</dbReference>
<keyword evidence="13 15" id="KW-0472">Membrane</keyword>
<keyword evidence="6 15" id="KW-1003">Cell membrane</keyword>
<keyword evidence="8 16" id="KW-0812">Transmembrane</keyword>
<feature type="transmembrane region" description="Helical" evidence="16">
    <location>
        <begin position="6"/>
        <end position="25"/>
    </location>
</feature>
<evidence type="ECO:0000256" key="5">
    <source>
        <dbReference type="ARBA" id="ARBA00014581"/>
    </source>
</evidence>
<comment type="function">
    <text evidence="1 15">The transhydrogenation between NADH and NADP is coupled to respiration and ATP hydrolysis and functions as a proton pump across the membrane.</text>
</comment>
<dbReference type="InterPro" id="IPR034300">
    <property type="entry name" value="PNTB-like"/>
</dbReference>
<evidence type="ECO:0000256" key="6">
    <source>
        <dbReference type="ARBA" id="ARBA00022475"/>
    </source>
</evidence>
<comment type="catalytic activity">
    <reaction evidence="14 15">
        <text>NAD(+) + NADPH + H(+)(in) = NADH + NADP(+) + H(+)(out)</text>
        <dbReference type="Rhea" id="RHEA:47992"/>
        <dbReference type="ChEBI" id="CHEBI:15378"/>
        <dbReference type="ChEBI" id="CHEBI:57540"/>
        <dbReference type="ChEBI" id="CHEBI:57783"/>
        <dbReference type="ChEBI" id="CHEBI:57945"/>
        <dbReference type="ChEBI" id="CHEBI:58349"/>
        <dbReference type="EC" id="7.1.1.1"/>
    </reaction>
</comment>
<dbReference type="Proteomes" id="UP000696294">
    <property type="component" value="Unassembled WGS sequence"/>
</dbReference>
<keyword evidence="7 15" id="KW-0997">Cell inner membrane</keyword>
<feature type="transmembrane region" description="Helical" evidence="16">
    <location>
        <begin position="188"/>
        <end position="209"/>
    </location>
</feature>
<keyword evidence="11 16" id="KW-1133">Transmembrane helix</keyword>
<keyword evidence="12 15" id="KW-0520">NAD</keyword>
<evidence type="ECO:0000256" key="11">
    <source>
        <dbReference type="ARBA" id="ARBA00022989"/>
    </source>
</evidence>
<protein>
    <recommendedName>
        <fullName evidence="5 15">NAD(P) transhydrogenase subunit beta</fullName>
        <ecNumber evidence="4 15">7.1.1.1</ecNumber>
    </recommendedName>
    <alternativeName>
        <fullName evidence="15">Nicotinamide nucleotide transhydrogenase subunit beta</fullName>
    </alternativeName>
</protein>
<dbReference type="Gene3D" id="3.40.50.1220">
    <property type="entry name" value="TPP-binding domain"/>
    <property type="match status" value="1"/>
</dbReference>
<keyword evidence="10 15" id="KW-1278">Translocase</keyword>
<keyword evidence="9 15" id="KW-0521">NADP</keyword>
<comment type="caution">
    <text evidence="18">The sequence shown here is derived from an EMBL/GenBank/DDBJ whole genome shotgun (WGS) entry which is preliminary data.</text>
</comment>
<evidence type="ECO:0000256" key="13">
    <source>
        <dbReference type="ARBA" id="ARBA00023136"/>
    </source>
</evidence>
<dbReference type="PANTHER" id="PTHR44758:SF1">
    <property type="entry name" value="NAD(P) TRANSHYDROGENASE SUBUNIT BETA"/>
    <property type="match status" value="1"/>
</dbReference>
<accession>A0ABX1AYX9</accession>
<evidence type="ECO:0000256" key="1">
    <source>
        <dbReference type="ARBA" id="ARBA00003943"/>
    </source>
</evidence>
<dbReference type="PIRSF" id="PIRSF000204">
    <property type="entry name" value="PNTB"/>
    <property type="match status" value="1"/>
</dbReference>
<evidence type="ECO:0000256" key="10">
    <source>
        <dbReference type="ARBA" id="ARBA00022967"/>
    </source>
</evidence>
<gene>
    <name evidence="18" type="ORF">HCN51_04605</name>
</gene>
<evidence type="ECO:0000256" key="2">
    <source>
        <dbReference type="ARBA" id="ARBA00004429"/>
    </source>
</evidence>
<evidence type="ECO:0000256" key="3">
    <source>
        <dbReference type="ARBA" id="ARBA00007919"/>
    </source>
</evidence>
<reference evidence="18 19" key="1">
    <citation type="submission" date="2020-03" db="EMBL/GenBank/DDBJ databases">
        <title>WGS of actinomycetes isolated from Thailand.</title>
        <authorList>
            <person name="Thawai C."/>
        </authorList>
    </citation>
    <scope>NUCLEOTIDE SEQUENCE [LARGE SCALE GENOMIC DNA]</scope>
    <source>
        <strain evidence="18 19">FMUSA5-5</strain>
    </source>
</reference>
<evidence type="ECO:0000313" key="19">
    <source>
        <dbReference type="Proteomes" id="UP000696294"/>
    </source>
</evidence>
<feature type="transmembrane region" description="Helical" evidence="16">
    <location>
        <begin position="63"/>
        <end position="82"/>
    </location>
</feature>
<evidence type="ECO:0000256" key="14">
    <source>
        <dbReference type="ARBA" id="ARBA00048202"/>
    </source>
</evidence>
<comment type="similarity">
    <text evidence="3 15">Belongs to the PNT beta subunit family.</text>
</comment>
<name>A0ABX1AYX9_9ACTN</name>